<feature type="domain" description="HPt" evidence="25">
    <location>
        <begin position="1343"/>
        <end position="1440"/>
    </location>
</feature>
<dbReference type="Gene3D" id="3.10.580.10">
    <property type="entry name" value="CBS-domain"/>
    <property type="match status" value="2"/>
</dbReference>
<feature type="domain" description="PAS" evidence="23">
    <location>
        <begin position="280"/>
        <end position="352"/>
    </location>
</feature>
<keyword evidence="6 18" id="KW-0597">Phosphoprotein</keyword>
<evidence type="ECO:0000313" key="28">
    <source>
        <dbReference type="Proteomes" id="UP000019460"/>
    </source>
</evidence>
<dbReference type="Pfam" id="PF00571">
    <property type="entry name" value="CBS"/>
    <property type="match status" value="4"/>
</dbReference>
<dbReference type="InterPro" id="IPR003594">
    <property type="entry name" value="HATPase_dom"/>
</dbReference>
<dbReference type="SMART" id="SM00065">
    <property type="entry name" value="GAF"/>
    <property type="match status" value="1"/>
</dbReference>
<evidence type="ECO:0000259" key="24">
    <source>
        <dbReference type="PROSITE" id="PS50113"/>
    </source>
</evidence>
<evidence type="ECO:0000259" key="26">
    <source>
        <dbReference type="PROSITE" id="PS51371"/>
    </source>
</evidence>
<dbReference type="CDD" id="cd17546">
    <property type="entry name" value="REC_hyHK_CKI1_RcsC-like"/>
    <property type="match status" value="1"/>
</dbReference>
<dbReference type="PROSITE" id="PS51371">
    <property type="entry name" value="CBS"/>
    <property type="match status" value="4"/>
</dbReference>
<dbReference type="GO" id="GO:0000155">
    <property type="term" value="F:phosphorelay sensor kinase activity"/>
    <property type="evidence" value="ECO:0007669"/>
    <property type="project" value="InterPro"/>
</dbReference>
<evidence type="ECO:0000259" key="22">
    <source>
        <dbReference type="PROSITE" id="PS50110"/>
    </source>
</evidence>
<dbReference type="InterPro" id="IPR001610">
    <property type="entry name" value="PAC"/>
</dbReference>
<feature type="modified residue" description="Phosphohistidine" evidence="17">
    <location>
        <position position="1382"/>
    </location>
</feature>
<dbReference type="eggNOG" id="COG5002">
    <property type="taxonomic scope" value="Bacteria"/>
</dbReference>
<evidence type="ECO:0000256" key="2">
    <source>
        <dbReference type="ARBA" id="ARBA00004429"/>
    </source>
</evidence>
<dbReference type="Pfam" id="PF08448">
    <property type="entry name" value="PAS_4"/>
    <property type="match status" value="1"/>
</dbReference>
<dbReference type="SMART" id="SM00388">
    <property type="entry name" value="HisKA"/>
    <property type="match status" value="1"/>
</dbReference>
<dbReference type="PANTHER" id="PTHR43047:SF72">
    <property type="entry name" value="OSMOSENSING HISTIDINE PROTEIN KINASE SLN1"/>
    <property type="match status" value="1"/>
</dbReference>
<dbReference type="CDD" id="cd00130">
    <property type="entry name" value="PAS"/>
    <property type="match status" value="2"/>
</dbReference>
<gene>
    <name evidence="27" type="ORF">D779_0273</name>
</gene>
<feature type="domain" description="PAC" evidence="24">
    <location>
        <begin position="666"/>
        <end position="718"/>
    </location>
</feature>
<evidence type="ECO:0000259" key="23">
    <source>
        <dbReference type="PROSITE" id="PS50112"/>
    </source>
</evidence>
<feature type="domain" description="Histidine kinase" evidence="21">
    <location>
        <begin position="930"/>
        <end position="1151"/>
    </location>
</feature>
<keyword evidence="11" id="KW-0067">ATP-binding</keyword>
<name>W9VA87_9GAMM</name>
<organism evidence="27 28">
    <name type="scientific">Imhoffiella purpurea</name>
    <dbReference type="NCBI Taxonomy" id="1249627"/>
    <lineage>
        <taxon>Bacteria</taxon>
        <taxon>Pseudomonadati</taxon>
        <taxon>Pseudomonadota</taxon>
        <taxon>Gammaproteobacteria</taxon>
        <taxon>Chromatiales</taxon>
        <taxon>Chromatiaceae</taxon>
        <taxon>Imhoffiella</taxon>
    </lineage>
</organism>
<dbReference type="Pfam" id="PF02518">
    <property type="entry name" value="HATPase_c"/>
    <property type="match status" value="1"/>
</dbReference>
<dbReference type="Pfam" id="PF13185">
    <property type="entry name" value="GAF_2"/>
    <property type="match status" value="2"/>
</dbReference>
<feature type="modified residue" description="4-aspartylphosphate" evidence="18">
    <location>
        <position position="1232"/>
    </location>
</feature>
<protein>
    <recommendedName>
        <fullName evidence="16">Sensory/regulatory protein RpfC</fullName>
        <ecNumber evidence="3">2.7.13.3</ecNumber>
    </recommendedName>
</protein>
<keyword evidence="28" id="KW-1185">Reference proteome</keyword>
<dbReference type="Pfam" id="PF00072">
    <property type="entry name" value="Response_reg"/>
    <property type="match status" value="1"/>
</dbReference>
<dbReference type="Gene3D" id="3.30.450.40">
    <property type="match status" value="2"/>
</dbReference>
<dbReference type="PROSITE" id="PS50112">
    <property type="entry name" value="PAS"/>
    <property type="match status" value="2"/>
</dbReference>
<evidence type="ECO:0000259" key="21">
    <source>
        <dbReference type="PROSITE" id="PS50109"/>
    </source>
</evidence>
<dbReference type="InterPro" id="IPR046342">
    <property type="entry name" value="CBS_dom_sf"/>
</dbReference>
<dbReference type="SMART" id="SM00387">
    <property type="entry name" value="HATPase_c"/>
    <property type="match status" value="1"/>
</dbReference>
<proteinExistence type="predicted"/>
<dbReference type="InterPro" id="IPR029016">
    <property type="entry name" value="GAF-like_dom_sf"/>
</dbReference>
<dbReference type="InterPro" id="IPR035965">
    <property type="entry name" value="PAS-like_dom_sf"/>
</dbReference>
<dbReference type="Gene3D" id="1.10.287.130">
    <property type="match status" value="1"/>
</dbReference>
<dbReference type="GO" id="GO:0005524">
    <property type="term" value="F:ATP binding"/>
    <property type="evidence" value="ECO:0007669"/>
    <property type="project" value="UniProtKB-KW"/>
</dbReference>
<dbReference type="SUPFAM" id="SSF55781">
    <property type="entry name" value="GAF domain-like"/>
    <property type="match status" value="2"/>
</dbReference>
<keyword evidence="10" id="KW-0418">Kinase</keyword>
<dbReference type="PANTHER" id="PTHR43047">
    <property type="entry name" value="TWO-COMPONENT HISTIDINE PROTEIN KINASE"/>
    <property type="match status" value="1"/>
</dbReference>
<dbReference type="InterPro" id="IPR013656">
    <property type="entry name" value="PAS_4"/>
</dbReference>
<dbReference type="FunFam" id="3.30.565.10:FF:000010">
    <property type="entry name" value="Sensor histidine kinase RcsC"/>
    <property type="match status" value="1"/>
</dbReference>
<evidence type="ECO:0000256" key="14">
    <source>
        <dbReference type="ARBA" id="ARBA00023136"/>
    </source>
</evidence>
<dbReference type="SUPFAM" id="SSF55874">
    <property type="entry name" value="ATPase domain of HSP90 chaperone/DNA topoisomerase II/histidine kinase"/>
    <property type="match status" value="1"/>
</dbReference>
<dbReference type="InterPro" id="IPR000700">
    <property type="entry name" value="PAS-assoc_C"/>
</dbReference>
<evidence type="ECO:0000313" key="27">
    <source>
        <dbReference type="EMBL" id="EXJ16339.1"/>
    </source>
</evidence>
<dbReference type="Gene3D" id="1.20.120.160">
    <property type="entry name" value="HPT domain"/>
    <property type="match status" value="1"/>
</dbReference>
<dbReference type="SUPFAM" id="SSF47384">
    <property type="entry name" value="Homodimeric domain of signal transducing histidine kinase"/>
    <property type="match status" value="1"/>
</dbReference>
<dbReference type="CDD" id="cd16922">
    <property type="entry name" value="HATPase_EvgS-ArcB-TorS-like"/>
    <property type="match status" value="1"/>
</dbReference>
<dbReference type="EC" id="2.7.13.3" evidence="3"/>
<dbReference type="Proteomes" id="UP000019460">
    <property type="component" value="Unassembled WGS sequence"/>
</dbReference>
<evidence type="ECO:0000256" key="9">
    <source>
        <dbReference type="ARBA" id="ARBA00022741"/>
    </source>
</evidence>
<accession>W9VA87</accession>
<keyword evidence="12" id="KW-1133">Transmembrane helix</keyword>
<feature type="domain" description="CBS" evidence="26">
    <location>
        <begin position="76"/>
        <end position="137"/>
    </location>
</feature>
<dbReference type="GO" id="GO:0009927">
    <property type="term" value="F:histidine phosphotransfer kinase activity"/>
    <property type="evidence" value="ECO:0007669"/>
    <property type="project" value="TreeGrafter"/>
</dbReference>
<feature type="domain" description="Response regulatory" evidence="22">
    <location>
        <begin position="1183"/>
        <end position="1300"/>
    </location>
</feature>
<feature type="domain" description="CBS" evidence="26">
    <location>
        <begin position="13"/>
        <end position="68"/>
    </location>
</feature>
<dbReference type="CDD" id="cd02205">
    <property type="entry name" value="CBS_pair_SF"/>
    <property type="match status" value="1"/>
</dbReference>
<dbReference type="Pfam" id="PF01627">
    <property type="entry name" value="Hpt"/>
    <property type="match status" value="1"/>
</dbReference>
<dbReference type="InterPro" id="IPR003018">
    <property type="entry name" value="GAF"/>
</dbReference>
<dbReference type="STRING" id="1249627.D779_0273"/>
<comment type="caution">
    <text evidence="27">The sequence shown here is derived from an EMBL/GenBank/DDBJ whole genome shotgun (WGS) entry which is preliminary data.</text>
</comment>
<comment type="subunit">
    <text evidence="15">At low DSF concentrations, interacts with RpfF.</text>
</comment>
<dbReference type="InterPro" id="IPR036890">
    <property type="entry name" value="HATPase_C_sf"/>
</dbReference>
<evidence type="ECO:0000256" key="3">
    <source>
        <dbReference type="ARBA" id="ARBA00012438"/>
    </source>
</evidence>
<dbReference type="RefSeq" id="WP_052347818.1">
    <property type="nucleotide sequence ID" value="NZ_AONC01000012.1"/>
</dbReference>
<dbReference type="SMART" id="SM00116">
    <property type="entry name" value="CBS"/>
    <property type="match status" value="4"/>
</dbReference>
<dbReference type="PROSITE" id="PS50894">
    <property type="entry name" value="HPT"/>
    <property type="match status" value="1"/>
</dbReference>
<dbReference type="eggNOG" id="COG2205">
    <property type="taxonomic scope" value="Bacteria"/>
</dbReference>
<comment type="subcellular location">
    <subcellularLocation>
        <location evidence="2">Cell inner membrane</location>
        <topology evidence="2">Multi-pass membrane protein</topology>
    </subcellularLocation>
</comment>
<feature type="coiled-coil region" evidence="20">
    <location>
        <begin position="709"/>
        <end position="740"/>
    </location>
</feature>
<dbReference type="PRINTS" id="PR00344">
    <property type="entry name" value="BCTRLSENSOR"/>
</dbReference>
<dbReference type="InterPro" id="IPR001789">
    <property type="entry name" value="Sig_transdc_resp-reg_receiver"/>
</dbReference>
<keyword evidence="7" id="KW-0808">Transferase</keyword>
<dbReference type="SMART" id="SM00091">
    <property type="entry name" value="PAS"/>
    <property type="match status" value="2"/>
</dbReference>
<evidence type="ECO:0000256" key="10">
    <source>
        <dbReference type="ARBA" id="ARBA00022777"/>
    </source>
</evidence>
<dbReference type="InterPro" id="IPR005467">
    <property type="entry name" value="His_kinase_dom"/>
</dbReference>
<dbReference type="InterPro" id="IPR036641">
    <property type="entry name" value="HPT_dom_sf"/>
</dbReference>
<evidence type="ECO:0000256" key="8">
    <source>
        <dbReference type="ARBA" id="ARBA00022692"/>
    </source>
</evidence>
<keyword evidence="20" id="KW-0175">Coiled coil</keyword>
<dbReference type="SUPFAM" id="SSF47226">
    <property type="entry name" value="Histidine-containing phosphotransfer domain, HPT domain"/>
    <property type="match status" value="1"/>
</dbReference>
<keyword evidence="14" id="KW-0472">Membrane</keyword>
<evidence type="ECO:0000256" key="17">
    <source>
        <dbReference type="PROSITE-ProRule" id="PRU00110"/>
    </source>
</evidence>
<evidence type="ECO:0000256" key="4">
    <source>
        <dbReference type="ARBA" id="ARBA00022475"/>
    </source>
</evidence>
<reference evidence="27 28" key="1">
    <citation type="submission" date="2012-11" db="EMBL/GenBank/DDBJ databases">
        <title>Genome assembly of Thiorhodococcus sp. AK35.</title>
        <authorList>
            <person name="Nupur N."/>
            <person name="Khatri I."/>
            <person name="Subramanian S."/>
            <person name="Pinnaka A."/>
        </authorList>
    </citation>
    <scope>NUCLEOTIDE SEQUENCE [LARGE SCALE GENOMIC DNA]</scope>
    <source>
        <strain evidence="27 28">AK35</strain>
    </source>
</reference>
<dbReference type="FunFam" id="1.10.287.130:FF:000002">
    <property type="entry name" value="Two-component osmosensing histidine kinase"/>
    <property type="match status" value="1"/>
</dbReference>
<evidence type="ECO:0000256" key="20">
    <source>
        <dbReference type="SAM" id="Coils"/>
    </source>
</evidence>
<sequence length="1440" mass="159897">MLSVIDLTLADIMNRRVRHVPPDRLLGEAVREMAEARISSLLVLEGDQPVGILTERDLLRLLNQRASMDAPVSESMTTPVMTIHKETPFPDAYRTALAHQVRHLIAVEDDGRLAGVVTETDFRRHLGFSFLRRLDDLTDVMDRDLPFVSPDAPLEEALELMQRRHATYVLATDGRLPRGILTERDLARLISTGICGDGRGVLLREVMQAPVQVIAQHTSVPETVRLMQDLQVRHLVVVDEHGFVIGMVTLHRLMERISAVLLQEHGWYRAENLASGNQLAEQRLKIAIEASGIGFWELNPASGRLVVDQTVRSILGLAADDPLERLDDWFGRLHPDDYDAVLEHYQDSFSPKDAPIRTEYRIGHADGHWVWINSLGRVVRRDDRGVATLALGTCSDITGRKQSEARAHQLSRLYAALSQCNQAIIRCDSEQELYAQICRDAVLYGGMATAWVGLIDADPDTLVIKVAHGLGSEDLLGRRIQVGVDSPFGRDPAAISVRSDLPYWCQDIFSDSATRHLRPEAEHHGWLAEAALPLHRRGRVIGVFGLYARNCAAFDADVRQLLEEMSSDISYAIDHYALAYEHKRQEAAIMAANDRLQGILDAVPDPIWLKDTEGVYLACNPAFERLYGARQKAIVGHTDYDFVDRDLADFFRANDLKALEADRPTVNEEWLTFAEDEYRGLFETAKTPVRDAEGRLVGVLGIARDITEREQAAEELDRHRNHLEALVRSRTNELEEANRLLRKNDGRLKALFELSQSVSSMDERELLQRGLDSAVSLSGSRIGYLHFLDETQDAVRFCIWSSDIRRECSAQFQSHHPVSKAGLWADVVRTRRAVCHNDFQAIPSRQGYPKGHVHLIRHLAVPVLEDGKVRMLIGVGNKEADYDASDTQQLQRFAEELWRILMRRRAEIALAEAKEAAEVANQAKSAFLANMSHEIRTPMNAILGLAHLLDREVSTSRSRAQVAKIKGAAHHLLGVINDILDLSKIEADQLVLERRGFVPAKLIEESFGLLNERAASKGLKLVKEIAPEVPEALWGDSLRLGQVLVNFLSNAIKFSDSGEIRVGIRLVEMLDWRCWIRLEVSDQGIGMTAEQRQRLFQPFVQADDSTTRRFGGTGLGLVICKRLSTLMGGEIGVESEPGKGSTFWVRLPFEPARAGVDTSSGPDRGGFEAPSERVLAREHAGTRILLVEDDPINQEVALALLKDTGLLVDVADNGEQAVEKVRAQDYALVIMDMQMPVMDGLTASREIRRLPGNKGELPILAMTANAFDEDRQQCLAAGMNDHIGKPVEPDRLYEALLRWLPVMAMRGGTTSPSSASSSPPTTLAEIDIPGLDVLQGVSAVAGKEAIYLKLLGRFAADHGDDGTKLRQFLGDGDLDRARLLAHGLKGVAATLGAERVRQRAAELELDLRQQATQGVIEAGVANLERDLVSLVEELARIGLA</sequence>
<dbReference type="Pfam" id="PF00512">
    <property type="entry name" value="HisKA"/>
    <property type="match status" value="1"/>
</dbReference>
<evidence type="ECO:0000256" key="18">
    <source>
        <dbReference type="PROSITE-ProRule" id="PRU00169"/>
    </source>
</evidence>
<dbReference type="EMBL" id="AONC01000012">
    <property type="protein sequence ID" value="EXJ16339.1"/>
    <property type="molecule type" value="Genomic_DNA"/>
</dbReference>
<dbReference type="InterPro" id="IPR000014">
    <property type="entry name" value="PAS"/>
</dbReference>
<evidence type="ECO:0000256" key="13">
    <source>
        <dbReference type="ARBA" id="ARBA00023012"/>
    </source>
</evidence>
<keyword evidence="5" id="KW-0997">Cell inner membrane</keyword>
<evidence type="ECO:0000256" key="6">
    <source>
        <dbReference type="ARBA" id="ARBA00022553"/>
    </source>
</evidence>
<evidence type="ECO:0000256" key="1">
    <source>
        <dbReference type="ARBA" id="ARBA00000085"/>
    </source>
</evidence>
<evidence type="ECO:0000256" key="7">
    <source>
        <dbReference type="ARBA" id="ARBA00022679"/>
    </source>
</evidence>
<evidence type="ECO:0000256" key="15">
    <source>
        <dbReference type="ARBA" id="ARBA00064003"/>
    </source>
</evidence>
<dbReference type="SMART" id="SM00448">
    <property type="entry name" value="REC"/>
    <property type="match status" value="1"/>
</dbReference>
<keyword evidence="19" id="KW-0129">CBS domain</keyword>
<dbReference type="PROSITE" id="PS50109">
    <property type="entry name" value="HIS_KIN"/>
    <property type="match status" value="1"/>
</dbReference>
<dbReference type="NCBIfam" id="TIGR00229">
    <property type="entry name" value="sensory_box"/>
    <property type="match status" value="2"/>
</dbReference>
<dbReference type="InterPro" id="IPR011006">
    <property type="entry name" value="CheY-like_superfamily"/>
</dbReference>
<dbReference type="SUPFAM" id="SSF52172">
    <property type="entry name" value="CheY-like"/>
    <property type="match status" value="1"/>
</dbReference>
<comment type="catalytic activity">
    <reaction evidence="1">
        <text>ATP + protein L-histidine = ADP + protein N-phospho-L-histidine.</text>
        <dbReference type="EC" id="2.7.13.3"/>
    </reaction>
</comment>
<dbReference type="Gene3D" id="3.40.50.2300">
    <property type="match status" value="1"/>
</dbReference>
<evidence type="ECO:0000256" key="16">
    <source>
        <dbReference type="ARBA" id="ARBA00068150"/>
    </source>
</evidence>
<dbReference type="PROSITE" id="PS50113">
    <property type="entry name" value="PAC"/>
    <property type="match status" value="2"/>
</dbReference>
<dbReference type="eggNOG" id="COG0642">
    <property type="taxonomic scope" value="Bacteria"/>
</dbReference>
<evidence type="ECO:0000256" key="19">
    <source>
        <dbReference type="PROSITE-ProRule" id="PRU00703"/>
    </source>
</evidence>
<keyword evidence="9" id="KW-0547">Nucleotide-binding</keyword>
<dbReference type="Gene3D" id="3.30.450.20">
    <property type="entry name" value="PAS domain"/>
    <property type="match status" value="2"/>
</dbReference>
<dbReference type="InterPro" id="IPR013655">
    <property type="entry name" value="PAS_fold_3"/>
</dbReference>
<keyword evidence="8" id="KW-0812">Transmembrane</keyword>
<evidence type="ECO:0000256" key="5">
    <source>
        <dbReference type="ARBA" id="ARBA00022519"/>
    </source>
</evidence>
<dbReference type="InterPro" id="IPR003661">
    <property type="entry name" value="HisK_dim/P_dom"/>
</dbReference>
<dbReference type="Gene3D" id="3.30.565.10">
    <property type="entry name" value="Histidine kinase-like ATPase, C-terminal domain"/>
    <property type="match status" value="1"/>
</dbReference>
<feature type="domain" description="PAS" evidence="23">
    <location>
        <begin position="592"/>
        <end position="662"/>
    </location>
</feature>
<dbReference type="PROSITE" id="PS50110">
    <property type="entry name" value="RESPONSE_REGULATORY"/>
    <property type="match status" value="1"/>
</dbReference>
<dbReference type="OrthoDB" id="5290456at2"/>
<dbReference type="InterPro" id="IPR008207">
    <property type="entry name" value="Sig_transdc_His_kin_Hpt_dom"/>
</dbReference>
<dbReference type="InterPro" id="IPR000644">
    <property type="entry name" value="CBS_dom"/>
</dbReference>
<keyword evidence="13" id="KW-0902">Two-component regulatory system</keyword>
<feature type="domain" description="CBS" evidence="26">
    <location>
        <begin position="207"/>
        <end position="271"/>
    </location>
</feature>
<evidence type="ECO:0000256" key="12">
    <source>
        <dbReference type="ARBA" id="ARBA00022989"/>
    </source>
</evidence>
<feature type="domain" description="CBS" evidence="26">
    <location>
        <begin position="141"/>
        <end position="198"/>
    </location>
</feature>
<dbReference type="CDD" id="cd00082">
    <property type="entry name" value="HisKA"/>
    <property type="match status" value="1"/>
</dbReference>
<dbReference type="InterPro" id="IPR004358">
    <property type="entry name" value="Sig_transdc_His_kin-like_C"/>
</dbReference>
<feature type="domain" description="PAC" evidence="24">
    <location>
        <begin position="356"/>
        <end position="409"/>
    </location>
</feature>
<dbReference type="InterPro" id="IPR036097">
    <property type="entry name" value="HisK_dim/P_sf"/>
</dbReference>
<dbReference type="SMART" id="SM00086">
    <property type="entry name" value="PAC"/>
    <property type="match status" value="2"/>
</dbReference>
<evidence type="ECO:0000256" key="11">
    <source>
        <dbReference type="ARBA" id="ARBA00022840"/>
    </source>
</evidence>
<dbReference type="GO" id="GO:0005886">
    <property type="term" value="C:plasma membrane"/>
    <property type="evidence" value="ECO:0007669"/>
    <property type="project" value="UniProtKB-SubCell"/>
</dbReference>
<dbReference type="Pfam" id="PF08447">
    <property type="entry name" value="PAS_3"/>
    <property type="match status" value="1"/>
</dbReference>
<dbReference type="PATRIC" id="fig|1249627.3.peg.870"/>
<dbReference type="SUPFAM" id="SSF55785">
    <property type="entry name" value="PYP-like sensor domain (PAS domain)"/>
    <property type="match status" value="2"/>
</dbReference>
<dbReference type="SUPFAM" id="SSF54631">
    <property type="entry name" value="CBS-domain pair"/>
    <property type="match status" value="2"/>
</dbReference>
<evidence type="ECO:0000259" key="25">
    <source>
        <dbReference type="PROSITE" id="PS50894"/>
    </source>
</evidence>
<keyword evidence="4" id="KW-1003">Cell membrane</keyword>